<keyword evidence="5" id="KW-1185">Reference proteome</keyword>
<reference evidence="4 5" key="1">
    <citation type="submission" date="2019-04" db="EMBL/GenBank/DDBJ databases">
        <title>Chitiniphilus eburnea sp. nov., a novel chitinolytic bacterium isolated from aquaculture sludge.</title>
        <authorList>
            <person name="Sheng M."/>
        </authorList>
    </citation>
    <scope>NUCLEOTIDE SEQUENCE [LARGE SCALE GENOMIC DNA]</scope>
    <source>
        <strain evidence="4 5">HX-2-15</strain>
    </source>
</reference>
<protein>
    <submittedName>
        <fullName evidence="4">Ankyrin repeat domain-containing protein</fullName>
    </submittedName>
</protein>
<dbReference type="EMBL" id="SUMF01000024">
    <property type="protein sequence ID" value="TJZ68383.1"/>
    <property type="molecule type" value="Genomic_DNA"/>
</dbReference>
<feature type="repeat" description="ANK" evidence="3">
    <location>
        <begin position="192"/>
        <end position="224"/>
    </location>
</feature>
<dbReference type="OrthoDB" id="198309at2"/>
<gene>
    <name evidence="4" type="ORF">FAZ21_15790</name>
</gene>
<dbReference type="Pfam" id="PF12796">
    <property type="entry name" value="Ank_2"/>
    <property type="match status" value="2"/>
</dbReference>
<sequence>MKREVAGRMVCFRFVVLLCLIPLHGCWAGETVPRAWQPLCKQAISQPFKPLAAGAAGDPLLAAVRTGAGPAQFKPLLEAGELDRPRGERGYTALGTAAMLGNWPAAQMLLKAGARIDAPGRDGNTPLHWALVGGQFGMACQLLKSGATLPDPERHPTLLPLVALSESFEPAALVADYLIAHGYAVDATATGNRDTALMIAAELGNQALVTVLLKHGADVGLRNARGETAAQVARRAGFTELARTIAAR</sequence>
<dbReference type="GO" id="GO:0004842">
    <property type="term" value="F:ubiquitin-protein transferase activity"/>
    <property type="evidence" value="ECO:0007669"/>
    <property type="project" value="TreeGrafter"/>
</dbReference>
<dbReference type="SUPFAM" id="SSF48403">
    <property type="entry name" value="Ankyrin repeat"/>
    <property type="match status" value="1"/>
</dbReference>
<evidence type="ECO:0000313" key="4">
    <source>
        <dbReference type="EMBL" id="TJZ68383.1"/>
    </source>
</evidence>
<feature type="repeat" description="ANK" evidence="3">
    <location>
        <begin position="122"/>
        <end position="154"/>
    </location>
</feature>
<dbReference type="GO" id="GO:0085020">
    <property type="term" value="P:protein K6-linked ubiquitination"/>
    <property type="evidence" value="ECO:0007669"/>
    <property type="project" value="TreeGrafter"/>
</dbReference>
<keyword evidence="1" id="KW-0677">Repeat</keyword>
<dbReference type="PANTHER" id="PTHR24171:SF8">
    <property type="entry name" value="BRCA1-ASSOCIATED RING DOMAIN PROTEIN 1"/>
    <property type="match status" value="1"/>
</dbReference>
<proteinExistence type="predicted"/>
<dbReference type="SMART" id="SM00248">
    <property type="entry name" value="ANK"/>
    <property type="match status" value="3"/>
</dbReference>
<organism evidence="4 5">
    <name type="scientific">Chitiniphilus eburneus</name>
    <dbReference type="NCBI Taxonomy" id="2571148"/>
    <lineage>
        <taxon>Bacteria</taxon>
        <taxon>Pseudomonadati</taxon>
        <taxon>Pseudomonadota</taxon>
        <taxon>Betaproteobacteria</taxon>
        <taxon>Neisseriales</taxon>
        <taxon>Chitinibacteraceae</taxon>
        <taxon>Chitiniphilus</taxon>
    </lineage>
</organism>
<dbReference type="InterPro" id="IPR036770">
    <property type="entry name" value="Ankyrin_rpt-contain_sf"/>
</dbReference>
<dbReference type="InterPro" id="IPR002110">
    <property type="entry name" value="Ankyrin_rpt"/>
</dbReference>
<dbReference type="PANTHER" id="PTHR24171">
    <property type="entry name" value="ANKYRIN REPEAT DOMAIN-CONTAINING PROTEIN 39-RELATED"/>
    <property type="match status" value="1"/>
</dbReference>
<keyword evidence="2 3" id="KW-0040">ANK repeat</keyword>
<evidence type="ECO:0000256" key="2">
    <source>
        <dbReference type="ARBA" id="ARBA00023043"/>
    </source>
</evidence>
<feature type="repeat" description="ANK" evidence="3">
    <location>
        <begin position="89"/>
        <end position="121"/>
    </location>
</feature>
<comment type="caution">
    <text evidence="4">The sequence shown here is derived from an EMBL/GenBank/DDBJ whole genome shotgun (WGS) entry which is preliminary data.</text>
</comment>
<evidence type="ECO:0000313" key="5">
    <source>
        <dbReference type="Proteomes" id="UP000310016"/>
    </source>
</evidence>
<dbReference type="Proteomes" id="UP000310016">
    <property type="component" value="Unassembled WGS sequence"/>
</dbReference>
<evidence type="ECO:0000256" key="3">
    <source>
        <dbReference type="PROSITE-ProRule" id="PRU00023"/>
    </source>
</evidence>
<accession>A0A4U0PJX9</accession>
<dbReference type="PROSITE" id="PS50088">
    <property type="entry name" value="ANK_REPEAT"/>
    <property type="match status" value="3"/>
</dbReference>
<dbReference type="PRINTS" id="PR01415">
    <property type="entry name" value="ANKYRIN"/>
</dbReference>
<name>A0A4U0PJX9_9NEIS</name>
<dbReference type="PROSITE" id="PS50297">
    <property type="entry name" value="ANK_REP_REGION"/>
    <property type="match status" value="3"/>
</dbReference>
<dbReference type="AlphaFoldDB" id="A0A4U0PJX9"/>
<evidence type="ECO:0000256" key="1">
    <source>
        <dbReference type="ARBA" id="ARBA00022737"/>
    </source>
</evidence>
<dbReference type="Gene3D" id="1.25.40.20">
    <property type="entry name" value="Ankyrin repeat-containing domain"/>
    <property type="match status" value="2"/>
</dbReference>